<evidence type="ECO:0000256" key="5">
    <source>
        <dbReference type="ARBA" id="ARBA00023136"/>
    </source>
</evidence>
<dbReference type="KEGG" id="pmet:G4Y79_05325"/>
<dbReference type="Pfam" id="PF02653">
    <property type="entry name" value="BPD_transp_2"/>
    <property type="match status" value="1"/>
</dbReference>
<evidence type="ECO:0000313" key="7">
    <source>
        <dbReference type="EMBL" id="QPC83802.1"/>
    </source>
</evidence>
<gene>
    <name evidence="7" type="ORF">G4Y79_05325</name>
</gene>
<comment type="subcellular location">
    <subcellularLocation>
        <location evidence="1">Cell membrane</location>
        <topology evidence="1">Multi-pass membrane protein</topology>
    </subcellularLocation>
</comment>
<evidence type="ECO:0000256" key="4">
    <source>
        <dbReference type="ARBA" id="ARBA00022989"/>
    </source>
</evidence>
<dbReference type="PANTHER" id="PTHR43370">
    <property type="entry name" value="SUGAR ABC TRANSPORTER INTEGRAL MEMBRANE PROTEIN-RELATED"/>
    <property type="match status" value="1"/>
</dbReference>
<dbReference type="CDD" id="cd06580">
    <property type="entry name" value="TM_PBP1_transp_TpRbsC_like"/>
    <property type="match status" value="1"/>
</dbReference>
<dbReference type="RefSeq" id="WP_195171866.1">
    <property type="nucleotide sequence ID" value="NZ_CP062983.1"/>
</dbReference>
<dbReference type="InterPro" id="IPR001851">
    <property type="entry name" value="ABC_transp_permease"/>
</dbReference>
<protein>
    <submittedName>
        <fullName evidence="7">ABC transporter permease</fullName>
    </submittedName>
</protein>
<feature type="transmembrane region" description="Helical" evidence="6">
    <location>
        <begin position="189"/>
        <end position="208"/>
    </location>
</feature>
<keyword evidence="3 6" id="KW-0812">Transmembrane</keyword>
<dbReference type="AlphaFoldDB" id="A0A7S8IFN9"/>
<dbReference type="GO" id="GO:0022857">
    <property type="term" value="F:transmembrane transporter activity"/>
    <property type="evidence" value="ECO:0007669"/>
    <property type="project" value="InterPro"/>
</dbReference>
<dbReference type="PANTHER" id="PTHR43370:SF2">
    <property type="entry name" value="ABC TRANSPORTER PERMEASE PROTEIN"/>
    <property type="match status" value="1"/>
</dbReference>
<name>A0A7S8IFN9_9CHLR</name>
<feature type="transmembrane region" description="Helical" evidence="6">
    <location>
        <begin position="37"/>
        <end position="56"/>
    </location>
</feature>
<evidence type="ECO:0000256" key="2">
    <source>
        <dbReference type="ARBA" id="ARBA00022475"/>
    </source>
</evidence>
<keyword evidence="2" id="KW-1003">Cell membrane</keyword>
<dbReference type="GO" id="GO:0005886">
    <property type="term" value="C:plasma membrane"/>
    <property type="evidence" value="ECO:0007669"/>
    <property type="project" value="UniProtKB-SubCell"/>
</dbReference>
<keyword evidence="5 6" id="KW-0472">Membrane</keyword>
<evidence type="ECO:0000256" key="6">
    <source>
        <dbReference type="SAM" id="Phobius"/>
    </source>
</evidence>
<organism evidence="7 8">
    <name type="scientific">Phototrophicus methaneseepsis</name>
    <dbReference type="NCBI Taxonomy" id="2710758"/>
    <lineage>
        <taxon>Bacteria</taxon>
        <taxon>Bacillati</taxon>
        <taxon>Chloroflexota</taxon>
        <taxon>Candidatus Thermofontia</taxon>
        <taxon>Phototrophicales</taxon>
        <taxon>Phototrophicaceae</taxon>
        <taxon>Phototrophicus</taxon>
    </lineage>
</organism>
<dbReference type="EMBL" id="CP062983">
    <property type="protein sequence ID" value="QPC83802.1"/>
    <property type="molecule type" value="Genomic_DNA"/>
</dbReference>
<proteinExistence type="predicted"/>
<reference evidence="7 8" key="1">
    <citation type="submission" date="2020-02" db="EMBL/GenBank/DDBJ databases">
        <authorList>
            <person name="Zheng R.K."/>
            <person name="Sun C.M."/>
        </authorList>
    </citation>
    <scope>NUCLEOTIDE SEQUENCE [LARGE SCALE GENOMIC DNA]</scope>
    <source>
        <strain evidence="8">rifampicinis</strain>
    </source>
</reference>
<feature type="transmembrane region" description="Helical" evidence="6">
    <location>
        <begin position="132"/>
        <end position="158"/>
    </location>
</feature>
<accession>A0A7S8IFN9</accession>
<sequence length="324" mass="34402">MDDQLINILRTLVLSATPLTIAAIGETITERAGVINLSLDGSLALAAMAGFAAALATGSPEAGILAAMIVGALVAAIIAIASIELRLDQVAIGFVLTLLAADLAEFLGVPIAGQRVNGVPYWPLPILSDIPIIGRIFFDHNALVYFSYLLVIGTWFWLFRTRAGLAHRAIGERPEAAYARGTRVNFQRYIYVIVGGALIGLAGASYSLSVRVGWTTPPSMLGDGWIALAIVIFGGWHPARVMAGAYLFAGLRAVAGAIQSTDIAIPVTILNGLPWLLMIATLLVVSSGGIERLLRILPTSMQHRLRSLLRSDPPRALGTRFDEA</sequence>
<feature type="transmembrane region" description="Helical" evidence="6">
    <location>
        <begin position="62"/>
        <end position="83"/>
    </location>
</feature>
<evidence type="ECO:0000313" key="8">
    <source>
        <dbReference type="Proteomes" id="UP000594468"/>
    </source>
</evidence>
<dbReference type="Proteomes" id="UP000594468">
    <property type="component" value="Chromosome"/>
</dbReference>
<feature type="transmembrane region" description="Helical" evidence="6">
    <location>
        <begin position="220"/>
        <end position="239"/>
    </location>
</feature>
<evidence type="ECO:0000256" key="1">
    <source>
        <dbReference type="ARBA" id="ARBA00004651"/>
    </source>
</evidence>
<keyword evidence="4 6" id="KW-1133">Transmembrane helix</keyword>
<feature type="transmembrane region" description="Helical" evidence="6">
    <location>
        <begin position="90"/>
        <end position="112"/>
    </location>
</feature>
<keyword evidence="8" id="KW-1185">Reference proteome</keyword>
<evidence type="ECO:0000256" key="3">
    <source>
        <dbReference type="ARBA" id="ARBA00022692"/>
    </source>
</evidence>